<protein>
    <recommendedName>
        <fullName evidence="2">histone acetyltransferase</fullName>
        <ecNumber evidence="2">2.3.1.48</ecNumber>
    </recommendedName>
</protein>
<feature type="compositionally biased region" description="Polar residues" evidence="7">
    <location>
        <begin position="69"/>
        <end position="79"/>
    </location>
</feature>
<evidence type="ECO:0000256" key="5">
    <source>
        <dbReference type="ARBA" id="ARBA00023163"/>
    </source>
</evidence>
<feature type="region of interest" description="Disordered" evidence="7">
    <location>
        <begin position="52"/>
        <end position="79"/>
    </location>
</feature>
<evidence type="ECO:0000313" key="10">
    <source>
        <dbReference type="Proteomes" id="UP000002051"/>
    </source>
</evidence>
<dbReference type="GO" id="GO:0006355">
    <property type="term" value="P:regulation of DNA-templated transcription"/>
    <property type="evidence" value="ECO:0007669"/>
    <property type="project" value="InterPro"/>
</dbReference>
<dbReference type="PANTHER" id="PTHR13808">
    <property type="entry name" value="CBP/P300-RELATED"/>
    <property type="match status" value="1"/>
</dbReference>
<evidence type="ECO:0000256" key="6">
    <source>
        <dbReference type="ARBA" id="ARBA00023242"/>
    </source>
</evidence>
<dbReference type="EMBL" id="CM001222">
    <property type="protein sequence ID" value="KEH25287.1"/>
    <property type="molecule type" value="Genomic_DNA"/>
</dbReference>
<dbReference type="EnsemblPlants" id="KEH25287">
    <property type="protein sequence ID" value="KEH25287"/>
    <property type="gene ID" value="MTR_6g016945"/>
</dbReference>
<reference evidence="9" key="3">
    <citation type="submission" date="2015-04" db="UniProtKB">
        <authorList>
            <consortium name="EnsemblPlants"/>
        </authorList>
    </citation>
    <scope>IDENTIFICATION</scope>
    <source>
        <strain evidence="9">cv. Jemalong A17</strain>
    </source>
</reference>
<evidence type="ECO:0000256" key="4">
    <source>
        <dbReference type="ARBA" id="ARBA00023015"/>
    </source>
</evidence>
<comment type="subcellular location">
    <subcellularLocation>
        <location evidence="1">Nucleus</location>
    </subcellularLocation>
</comment>
<evidence type="ECO:0000313" key="9">
    <source>
        <dbReference type="EnsemblPlants" id="KEH25287"/>
    </source>
</evidence>
<dbReference type="GO" id="GO:0005634">
    <property type="term" value="C:nucleus"/>
    <property type="evidence" value="ECO:0007669"/>
    <property type="project" value="UniProtKB-SubCell"/>
</dbReference>
<sequence>MESGCDLSLVNNASYDQLINKMIPSKGLQASQISVGINSMLTLEEDVIIIDDDDDDDEEEKDLERHGITDNNNSMEMDNRANSNMHVPIPIEVAHKVSELKYDQEKHSKSSNGINVVVSLIDSFTRDQIKQHITSMRKKYFQVITPPSGVFNYLDTWMLYMHVIELMRTLSNYVKGKDFTLHESHFFCLCCGVRIKKTYFCTKEEDIGCIFSLCYKTFKGEIIAFNGTSISKKKLEKKRGDNRIQCNQLFFKIFLGNRCSIEFDYLTFRSLVTHIANATNIFFFCIEICSFDADATT</sequence>
<evidence type="ECO:0000256" key="1">
    <source>
        <dbReference type="ARBA" id="ARBA00004123"/>
    </source>
</evidence>
<dbReference type="PANTHER" id="PTHR13808:SF53">
    <property type="entry name" value="HISTONE ACETYLTRANSFERASE HAC2"/>
    <property type="match status" value="1"/>
</dbReference>
<evidence type="ECO:0000313" key="8">
    <source>
        <dbReference type="EMBL" id="KEH25287.1"/>
    </source>
</evidence>
<evidence type="ECO:0000256" key="3">
    <source>
        <dbReference type="ARBA" id="ARBA00022679"/>
    </source>
</evidence>
<dbReference type="AlphaFoldDB" id="A0A072U6I8"/>
<accession>A0A072U6I8</accession>
<reference evidence="8 10" key="2">
    <citation type="journal article" date="2014" name="BMC Genomics">
        <title>An improved genome release (version Mt4.0) for the model legume Medicago truncatula.</title>
        <authorList>
            <person name="Tang H."/>
            <person name="Krishnakumar V."/>
            <person name="Bidwell S."/>
            <person name="Rosen B."/>
            <person name="Chan A."/>
            <person name="Zhou S."/>
            <person name="Gentzbittel L."/>
            <person name="Childs K.L."/>
            <person name="Yandell M."/>
            <person name="Gundlach H."/>
            <person name="Mayer K.F."/>
            <person name="Schwartz D.C."/>
            <person name="Town C.D."/>
        </authorList>
    </citation>
    <scope>GENOME REANNOTATION</scope>
    <source>
        <strain evidence="8">A17</strain>
        <strain evidence="9 10">cv. Jemalong A17</strain>
    </source>
</reference>
<dbReference type="HOGENOM" id="CLU_938020_0_0_1"/>
<reference evidence="8 10" key="1">
    <citation type="journal article" date="2011" name="Nature">
        <title>The Medicago genome provides insight into the evolution of rhizobial symbioses.</title>
        <authorList>
            <person name="Young N.D."/>
            <person name="Debelle F."/>
            <person name="Oldroyd G.E."/>
            <person name="Geurts R."/>
            <person name="Cannon S.B."/>
            <person name="Udvardi M.K."/>
            <person name="Benedito V.A."/>
            <person name="Mayer K.F."/>
            <person name="Gouzy J."/>
            <person name="Schoof H."/>
            <person name="Van de Peer Y."/>
            <person name="Proost S."/>
            <person name="Cook D.R."/>
            <person name="Meyers B.C."/>
            <person name="Spannagl M."/>
            <person name="Cheung F."/>
            <person name="De Mita S."/>
            <person name="Krishnakumar V."/>
            <person name="Gundlach H."/>
            <person name="Zhou S."/>
            <person name="Mudge J."/>
            <person name="Bharti A.K."/>
            <person name="Murray J.D."/>
            <person name="Naoumkina M.A."/>
            <person name="Rosen B."/>
            <person name="Silverstein K.A."/>
            <person name="Tang H."/>
            <person name="Rombauts S."/>
            <person name="Zhao P.X."/>
            <person name="Zhou P."/>
            <person name="Barbe V."/>
            <person name="Bardou P."/>
            <person name="Bechner M."/>
            <person name="Bellec A."/>
            <person name="Berger A."/>
            <person name="Berges H."/>
            <person name="Bidwell S."/>
            <person name="Bisseling T."/>
            <person name="Choisne N."/>
            <person name="Couloux A."/>
            <person name="Denny R."/>
            <person name="Deshpande S."/>
            <person name="Dai X."/>
            <person name="Doyle J.J."/>
            <person name="Dudez A.M."/>
            <person name="Farmer A.D."/>
            <person name="Fouteau S."/>
            <person name="Franken C."/>
            <person name="Gibelin C."/>
            <person name="Gish J."/>
            <person name="Goldstein S."/>
            <person name="Gonzalez A.J."/>
            <person name="Green P.J."/>
            <person name="Hallab A."/>
            <person name="Hartog M."/>
            <person name="Hua A."/>
            <person name="Humphray S.J."/>
            <person name="Jeong D.H."/>
            <person name="Jing Y."/>
            <person name="Jocker A."/>
            <person name="Kenton S.M."/>
            <person name="Kim D.J."/>
            <person name="Klee K."/>
            <person name="Lai H."/>
            <person name="Lang C."/>
            <person name="Lin S."/>
            <person name="Macmil S.L."/>
            <person name="Magdelenat G."/>
            <person name="Matthews L."/>
            <person name="McCorrison J."/>
            <person name="Monaghan E.L."/>
            <person name="Mun J.H."/>
            <person name="Najar F.Z."/>
            <person name="Nicholson C."/>
            <person name="Noirot C."/>
            <person name="O'Bleness M."/>
            <person name="Paule C.R."/>
            <person name="Poulain J."/>
            <person name="Prion F."/>
            <person name="Qin B."/>
            <person name="Qu C."/>
            <person name="Retzel E.F."/>
            <person name="Riddle C."/>
            <person name="Sallet E."/>
            <person name="Samain S."/>
            <person name="Samson N."/>
            <person name="Sanders I."/>
            <person name="Saurat O."/>
            <person name="Scarpelli C."/>
            <person name="Schiex T."/>
            <person name="Segurens B."/>
            <person name="Severin A.J."/>
            <person name="Sherrier D.J."/>
            <person name="Shi R."/>
            <person name="Sims S."/>
            <person name="Singer S.R."/>
            <person name="Sinharoy S."/>
            <person name="Sterck L."/>
            <person name="Viollet A."/>
            <person name="Wang B.B."/>
            <person name="Wang K."/>
            <person name="Wang M."/>
            <person name="Wang X."/>
            <person name="Warfsmann J."/>
            <person name="Weissenbach J."/>
            <person name="White D.D."/>
            <person name="White J.D."/>
            <person name="Wiley G.B."/>
            <person name="Wincker P."/>
            <person name="Xing Y."/>
            <person name="Yang L."/>
            <person name="Yao Z."/>
            <person name="Ying F."/>
            <person name="Zhai J."/>
            <person name="Zhou L."/>
            <person name="Zuber A."/>
            <person name="Denarie J."/>
            <person name="Dixon R.A."/>
            <person name="May G.D."/>
            <person name="Schwartz D.C."/>
            <person name="Rogers J."/>
            <person name="Quetier F."/>
            <person name="Town C.D."/>
            <person name="Roe B.A."/>
        </authorList>
    </citation>
    <scope>NUCLEOTIDE SEQUENCE [LARGE SCALE GENOMIC DNA]</scope>
    <source>
        <strain evidence="8">A17</strain>
        <strain evidence="9 10">cv. Jemalong A17</strain>
    </source>
</reference>
<dbReference type="STRING" id="3880.A0A072U6I8"/>
<dbReference type="GO" id="GO:0004402">
    <property type="term" value="F:histone acetyltransferase activity"/>
    <property type="evidence" value="ECO:0007669"/>
    <property type="project" value="InterPro"/>
</dbReference>
<feature type="compositionally biased region" description="Acidic residues" evidence="7">
    <location>
        <begin position="52"/>
        <end position="61"/>
    </location>
</feature>
<keyword evidence="4" id="KW-0805">Transcription regulation</keyword>
<keyword evidence="3" id="KW-0808">Transferase</keyword>
<organism evidence="8 10">
    <name type="scientific">Medicago truncatula</name>
    <name type="common">Barrel medic</name>
    <name type="synonym">Medicago tribuloides</name>
    <dbReference type="NCBI Taxonomy" id="3880"/>
    <lineage>
        <taxon>Eukaryota</taxon>
        <taxon>Viridiplantae</taxon>
        <taxon>Streptophyta</taxon>
        <taxon>Embryophyta</taxon>
        <taxon>Tracheophyta</taxon>
        <taxon>Spermatophyta</taxon>
        <taxon>Magnoliopsida</taxon>
        <taxon>eudicotyledons</taxon>
        <taxon>Gunneridae</taxon>
        <taxon>Pentapetalae</taxon>
        <taxon>rosids</taxon>
        <taxon>fabids</taxon>
        <taxon>Fabales</taxon>
        <taxon>Fabaceae</taxon>
        <taxon>Papilionoideae</taxon>
        <taxon>50 kb inversion clade</taxon>
        <taxon>NPAAA clade</taxon>
        <taxon>Hologalegina</taxon>
        <taxon>IRL clade</taxon>
        <taxon>Trifolieae</taxon>
        <taxon>Medicago</taxon>
    </lineage>
</organism>
<dbReference type="InterPro" id="IPR013178">
    <property type="entry name" value="Histone_AcTrfase_Rtt109/CBP"/>
</dbReference>
<keyword evidence="5" id="KW-0804">Transcription</keyword>
<dbReference type="EC" id="2.3.1.48" evidence="2"/>
<evidence type="ECO:0000256" key="2">
    <source>
        <dbReference type="ARBA" id="ARBA00013184"/>
    </source>
</evidence>
<name>A0A072U6I8_MEDTR</name>
<gene>
    <name evidence="8" type="ordered locus">MTR_6g016945</name>
</gene>
<evidence type="ECO:0000256" key="7">
    <source>
        <dbReference type="SAM" id="MobiDB-lite"/>
    </source>
</evidence>
<proteinExistence type="predicted"/>
<keyword evidence="10" id="KW-1185">Reference proteome</keyword>
<dbReference type="PaxDb" id="3880-AES84484"/>
<dbReference type="Proteomes" id="UP000002051">
    <property type="component" value="Chromosome 6"/>
</dbReference>
<keyword evidence="6" id="KW-0539">Nucleus</keyword>